<protein>
    <submittedName>
        <fullName evidence="2">Uncharacterized protein</fullName>
    </submittedName>
</protein>
<name>A0A182BFG7_LUPAN</name>
<organism evidence="2">
    <name type="scientific">Lupinus angustifolius</name>
    <name type="common">Narrow-leaved blue lupine</name>
    <dbReference type="NCBI Taxonomy" id="3871"/>
    <lineage>
        <taxon>Eukaryota</taxon>
        <taxon>Viridiplantae</taxon>
        <taxon>Streptophyta</taxon>
        <taxon>Embryophyta</taxon>
        <taxon>Tracheophyta</taxon>
        <taxon>Spermatophyta</taxon>
        <taxon>Magnoliopsida</taxon>
        <taxon>eudicotyledons</taxon>
        <taxon>Gunneridae</taxon>
        <taxon>Pentapetalae</taxon>
        <taxon>rosids</taxon>
        <taxon>fabids</taxon>
        <taxon>Fabales</taxon>
        <taxon>Fabaceae</taxon>
        <taxon>Papilionoideae</taxon>
        <taxon>50 kb inversion clade</taxon>
        <taxon>genistoids sensu lato</taxon>
        <taxon>core genistoids</taxon>
        <taxon>Genisteae</taxon>
        <taxon>Lupinus</taxon>
    </lineage>
</organism>
<reference evidence="2" key="1">
    <citation type="journal article" date="2016" name="Chromosome Res.">
        <title>Integration of Lupinus angustifolius L. (narrow-leafed lupin) genome maps and comparative mapping within legumes.</title>
        <authorList>
            <person name="Wyrwa K."/>
            <person name="Ksiazkiewicz M."/>
            <person name="Szczepaniak A."/>
            <person name="Susek K."/>
            <person name="Podkowinski J."/>
            <person name="Naganowska B."/>
        </authorList>
    </citation>
    <scope>NUCLEOTIDE SEQUENCE</scope>
</reference>
<evidence type="ECO:0000256" key="1">
    <source>
        <dbReference type="SAM" id="MobiDB-lite"/>
    </source>
</evidence>
<feature type="region of interest" description="Disordered" evidence="1">
    <location>
        <begin position="1"/>
        <end position="74"/>
    </location>
</feature>
<proteinExistence type="predicted"/>
<dbReference type="AlphaFoldDB" id="A0A182BFG7"/>
<dbReference type="EMBL" id="KU678226">
    <property type="protein sequence ID" value="AMK48043.1"/>
    <property type="molecule type" value="Genomic_DNA"/>
</dbReference>
<feature type="non-terminal residue" evidence="2">
    <location>
        <position position="106"/>
    </location>
</feature>
<evidence type="ECO:0000313" key="2">
    <source>
        <dbReference type="EMBL" id="AMK48043.1"/>
    </source>
</evidence>
<accession>A0A182BFG7</accession>
<sequence length="106" mass="12124">MKFPYNSLHAPSHSDLHNPKPKTPSTTRFNRFGAPTRKRTGPGTPLFNWKINDQDKTSSSSFSATKKKRSQVPVSARRLAAGIWRLYMPEMEMSGYRRSEDRLGLQ</sequence>